<dbReference type="Proteomes" id="UP000318437">
    <property type="component" value="Unassembled WGS sequence"/>
</dbReference>
<evidence type="ECO:0000256" key="1">
    <source>
        <dbReference type="ARBA" id="ARBA00004651"/>
    </source>
</evidence>
<feature type="domain" description="Mechanosensitive ion channel MscS" evidence="9">
    <location>
        <begin position="569"/>
        <end position="635"/>
    </location>
</feature>
<evidence type="ECO:0000313" key="11">
    <source>
        <dbReference type="EMBL" id="TWU27466.1"/>
    </source>
</evidence>
<comment type="caution">
    <text evidence="11">The sequence shown here is derived from an EMBL/GenBank/DDBJ whole genome shotgun (WGS) entry which is preliminary data.</text>
</comment>
<dbReference type="Gene3D" id="1.10.287.1260">
    <property type="match status" value="1"/>
</dbReference>
<dbReference type="PANTHER" id="PTHR30347:SF1">
    <property type="entry name" value="MECHANOSENSITIVE CHANNEL MSCK"/>
    <property type="match status" value="1"/>
</dbReference>
<evidence type="ECO:0000256" key="7">
    <source>
        <dbReference type="SAM" id="Coils"/>
    </source>
</evidence>
<feature type="transmembrane region" description="Helical" evidence="8">
    <location>
        <begin position="551"/>
        <end position="571"/>
    </location>
</feature>
<evidence type="ECO:0000256" key="6">
    <source>
        <dbReference type="ARBA" id="ARBA00023136"/>
    </source>
</evidence>
<dbReference type="SUPFAM" id="SSF50182">
    <property type="entry name" value="Sm-like ribonucleoproteins"/>
    <property type="match status" value="1"/>
</dbReference>
<feature type="coiled-coil region" evidence="7">
    <location>
        <begin position="154"/>
        <end position="195"/>
    </location>
</feature>
<dbReference type="PANTHER" id="PTHR30347">
    <property type="entry name" value="POTASSIUM CHANNEL RELATED"/>
    <property type="match status" value="1"/>
</dbReference>
<organism evidence="11 12">
    <name type="scientific">Bythopirellula polymerisocia</name>
    <dbReference type="NCBI Taxonomy" id="2528003"/>
    <lineage>
        <taxon>Bacteria</taxon>
        <taxon>Pseudomonadati</taxon>
        <taxon>Planctomycetota</taxon>
        <taxon>Planctomycetia</taxon>
        <taxon>Pirellulales</taxon>
        <taxon>Lacipirellulaceae</taxon>
        <taxon>Bythopirellula</taxon>
    </lineage>
</organism>
<feature type="transmembrane region" description="Helical" evidence="8">
    <location>
        <begin position="528"/>
        <end position="545"/>
    </location>
</feature>
<gene>
    <name evidence="11" type="primary">mscK_1</name>
    <name evidence="11" type="ORF">Pla144_22400</name>
</gene>
<keyword evidence="7" id="KW-0175">Coiled coil</keyword>
<dbReference type="InterPro" id="IPR052702">
    <property type="entry name" value="MscS-like_channel"/>
</dbReference>
<keyword evidence="6 8" id="KW-0472">Membrane</keyword>
<dbReference type="Gene3D" id="3.30.70.100">
    <property type="match status" value="1"/>
</dbReference>
<keyword evidence="3" id="KW-1003">Cell membrane</keyword>
<dbReference type="Gene3D" id="2.30.30.60">
    <property type="match status" value="1"/>
</dbReference>
<comment type="subcellular location">
    <subcellularLocation>
        <location evidence="1">Cell membrane</location>
        <topology evidence="1">Multi-pass membrane protein</topology>
    </subcellularLocation>
</comment>
<dbReference type="InterPro" id="IPR011014">
    <property type="entry name" value="MscS_channel_TM-2"/>
</dbReference>
<keyword evidence="4 8" id="KW-0812">Transmembrane</keyword>
<keyword evidence="12" id="KW-1185">Reference proteome</keyword>
<dbReference type="RefSeq" id="WP_197530569.1">
    <property type="nucleotide sequence ID" value="NZ_SJPS01000003.1"/>
</dbReference>
<reference evidence="11 12" key="1">
    <citation type="submission" date="2019-02" db="EMBL/GenBank/DDBJ databases">
        <title>Deep-cultivation of Planctomycetes and their phenomic and genomic characterization uncovers novel biology.</title>
        <authorList>
            <person name="Wiegand S."/>
            <person name="Jogler M."/>
            <person name="Boedeker C."/>
            <person name="Pinto D."/>
            <person name="Vollmers J."/>
            <person name="Rivas-Marin E."/>
            <person name="Kohn T."/>
            <person name="Peeters S.H."/>
            <person name="Heuer A."/>
            <person name="Rast P."/>
            <person name="Oberbeckmann S."/>
            <person name="Bunk B."/>
            <person name="Jeske O."/>
            <person name="Meyerdierks A."/>
            <person name="Storesund J.E."/>
            <person name="Kallscheuer N."/>
            <person name="Luecker S."/>
            <person name="Lage O.M."/>
            <person name="Pohl T."/>
            <person name="Merkel B.J."/>
            <person name="Hornburger P."/>
            <person name="Mueller R.-W."/>
            <person name="Bruemmer F."/>
            <person name="Labrenz M."/>
            <person name="Spormann A.M."/>
            <person name="Op Den Camp H."/>
            <person name="Overmann J."/>
            <person name="Amann R."/>
            <person name="Jetten M.S.M."/>
            <person name="Mascher T."/>
            <person name="Medema M.H."/>
            <person name="Devos D.P."/>
            <person name="Kaster A.-K."/>
            <person name="Ovreas L."/>
            <person name="Rohde M."/>
            <person name="Galperin M.Y."/>
            <person name="Jogler C."/>
        </authorList>
    </citation>
    <scope>NUCLEOTIDE SEQUENCE [LARGE SCALE GENOMIC DNA]</scope>
    <source>
        <strain evidence="11 12">Pla144</strain>
    </source>
</reference>
<comment type="similarity">
    <text evidence="2">Belongs to the MscS (TC 1.A.23) family.</text>
</comment>
<keyword evidence="5 8" id="KW-1133">Transmembrane helix</keyword>
<protein>
    <submittedName>
        <fullName evidence="11">Mechanosensitive channel MscK</fullName>
    </submittedName>
</protein>
<dbReference type="EMBL" id="SJPS01000003">
    <property type="protein sequence ID" value="TWU27466.1"/>
    <property type="molecule type" value="Genomic_DNA"/>
</dbReference>
<dbReference type="InterPro" id="IPR006685">
    <property type="entry name" value="MscS_channel_2nd"/>
</dbReference>
<name>A0A5C6CWS9_9BACT</name>
<proteinExistence type="inferred from homology"/>
<dbReference type="GO" id="GO:0005886">
    <property type="term" value="C:plasma membrane"/>
    <property type="evidence" value="ECO:0007669"/>
    <property type="project" value="UniProtKB-SubCell"/>
</dbReference>
<dbReference type="SUPFAM" id="SSF82861">
    <property type="entry name" value="Mechanosensitive channel protein MscS (YggB), transmembrane region"/>
    <property type="match status" value="1"/>
</dbReference>
<dbReference type="InterPro" id="IPR010920">
    <property type="entry name" value="LSM_dom_sf"/>
</dbReference>
<evidence type="ECO:0000259" key="10">
    <source>
        <dbReference type="Pfam" id="PF21082"/>
    </source>
</evidence>
<dbReference type="InterPro" id="IPR049278">
    <property type="entry name" value="MS_channel_C"/>
</dbReference>
<dbReference type="InterPro" id="IPR011066">
    <property type="entry name" value="MscS_channel_C_sf"/>
</dbReference>
<dbReference type="AlphaFoldDB" id="A0A5C6CWS9"/>
<dbReference type="Pfam" id="PF21082">
    <property type="entry name" value="MS_channel_3rd"/>
    <property type="match status" value="1"/>
</dbReference>
<sequence>MWHPPQLNERSALSLAVFDDISGPVYKRIRPAWVVAWVFLLLFATTQQQSFASQSGSQKSNSPSRESLIQLQAECSHALAQLKTTIDNLKEKSQLNTLELLREELELWERYELVVAQRLSTLDDREEVNRQFQLIHEPQTEEEHSGKPYSFLKLDELRNSLLGVRDDAAMLELERQAEQALLIDAKQQLSEVESKRRMKLEAVATGPSETTPQQHEVSLLNLRCRVYGCMTSLHRERADILELQVELTNSQIQALESRVKMIAQNVRFSSEELDERLGMISNIQEAAEKQLKEAEGRMRRLAQRHSQDGSSLPEDIEFQTARDESELLQQLLTEISAVRDCWRHRYQFANKDFQVSEPDQWLDDAIASKRRIDRLAEKLNLHRMHWQNTAMSLQRKANLGEVEGEQLALLSNQILDIEKAIDFYSSTQVLTAGGQRLYERFIDELEDHLDKITWKEATHRFAVWLDTIWNFEITSIDDRPITISKICRGLILLLVGYWFARFLSGAIAKRVMPRFGLSPTAIAPLRTVLFYSLLIITAFVSLEVVNVPLTVFTFLGGAIAIGVGFGSQNILNNFISGLILLVERPIRIGDLVNIEGIDANVEHIGARSTRVRTGANLEILVPNSKFLENNVTNWTLSDTRSRTSITVGVAYGSPVRKIIEVLDSTIRNHSKVITEPAPIVLFKNFGDSALEFEVHFWIHMQRMMEAARVQSDIRVAIDDRFREEGIVIAFPQTDVHLDLQKPIEVRLNDQTQSAPKAFFPRKAA</sequence>
<dbReference type="GO" id="GO:0008381">
    <property type="term" value="F:mechanosensitive monoatomic ion channel activity"/>
    <property type="evidence" value="ECO:0007669"/>
    <property type="project" value="UniProtKB-ARBA"/>
</dbReference>
<evidence type="ECO:0000256" key="4">
    <source>
        <dbReference type="ARBA" id="ARBA00022692"/>
    </source>
</evidence>
<evidence type="ECO:0000313" key="12">
    <source>
        <dbReference type="Proteomes" id="UP000318437"/>
    </source>
</evidence>
<dbReference type="Pfam" id="PF00924">
    <property type="entry name" value="MS_channel_2nd"/>
    <property type="match status" value="1"/>
</dbReference>
<evidence type="ECO:0000256" key="2">
    <source>
        <dbReference type="ARBA" id="ARBA00008017"/>
    </source>
</evidence>
<evidence type="ECO:0000256" key="5">
    <source>
        <dbReference type="ARBA" id="ARBA00022989"/>
    </source>
</evidence>
<feature type="domain" description="Mechanosensitive ion channel MscS C-terminal" evidence="10">
    <location>
        <begin position="645"/>
        <end position="728"/>
    </location>
</feature>
<evidence type="ECO:0000256" key="3">
    <source>
        <dbReference type="ARBA" id="ARBA00022475"/>
    </source>
</evidence>
<evidence type="ECO:0000259" key="9">
    <source>
        <dbReference type="Pfam" id="PF00924"/>
    </source>
</evidence>
<evidence type="ECO:0000256" key="8">
    <source>
        <dbReference type="SAM" id="Phobius"/>
    </source>
</evidence>
<dbReference type="InterPro" id="IPR023408">
    <property type="entry name" value="MscS_beta-dom_sf"/>
</dbReference>
<dbReference type="SUPFAM" id="SSF82689">
    <property type="entry name" value="Mechanosensitive channel protein MscS (YggB), C-terminal domain"/>
    <property type="match status" value="1"/>
</dbReference>
<accession>A0A5C6CWS9</accession>